<protein>
    <recommendedName>
        <fullName evidence="10">Cytochrome P450</fullName>
    </recommendedName>
</protein>
<keyword evidence="3" id="KW-0479">Metal-binding</keyword>
<evidence type="ECO:0000313" key="8">
    <source>
        <dbReference type="EMBL" id="KAF2494401.1"/>
    </source>
</evidence>
<dbReference type="GO" id="GO:0004497">
    <property type="term" value="F:monooxygenase activity"/>
    <property type="evidence" value="ECO:0007669"/>
    <property type="project" value="UniProtKB-KW"/>
</dbReference>
<dbReference type="GO" id="GO:0020037">
    <property type="term" value="F:heme binding"/>
    <property type="evidence" value="ECO:0007669"/>
    <property type="project" value="InterPro"/>
</dbReference>
<evidence type="ECO:0000256" key="7">
    <source>
        <dbReference type="SAM" id="Phobius"/>
    </source>
</evidence>
<name>A0A6A6QPU6_9PEZI</name>
<dbReference type="AlphaFoldDB" id="A0A6A6QPU6"/>
<dbReference type="PANTHER" id="PTHR24305">
    <property type="entry name" value="CYTOCHROME P450"/>
    <property type="match status" value="1"/>
</dbReference>
<evidence type="ECO:0008006" key="10">
    <source>
        <dbReference type="Google" id="ProtNLM"/>
    </source>
</evidence>
<dbReference type="OrthoDB" id="3945418at2759"/>
<accession>A0A6A6QPU6</accession>
<feature type="non-terminal residue" evidence="8">
    <location>
        <position position="86"/>
    </location>
</feature>
<feature type="transmembrane region" description="Helical" evidence="7">
    <location>
        <begin position="6"/>
        <end position="26"/>
    </location>
</feature>
<proteinExistence type="inferred from homology"/>
<comment type="cofactor">
    <cofactor evidence="1">
        <name>heme</name>
        <dbReference type="ChEBI" id="CHEBI:30413"/>
    </cofactor>
</comment>
<reference evidence="8" key="1">
    <citation type="journal article" date="2020" name="Stud. Mycol.">
        <title>101 Dothideomycetes genomes: a test case for predicting lifestyles and emergence of pathogens.</title>
        <authorList>
            <person name="Haridas S."/>
            <person name="Albert R."/>
            <person name="Binder M."/>
            <person name="Bloem J."/>
            <person name="Labutti K."/>
            <person name="Salamov A."/>
            <person name="Andreopoulos B."/>
            <person name="Baker S."/>
            <person name="Barry K."/>
            <person name="Bills G."/>
            <person name="Bluhm B."/>
            <person name="Cannon C."/>
            <person name="Castanera R."/>
            <person name="Culley D."/>
            <person name="Daum C."/>
            <person name="Ezra D."/>
            <person name="Gonzalez J."/>
            <person name="Henrissat B."/>
            <person name="Kuo A."/>
            <person name="Liang C."/>
            <person name="Lipzen A."/>
            <person name="Lutzoni F."/>
            <person name="Magnuson J."/>
            <person name="Mondo S."/>
            <person name="Nolan M."/>
            <person name="Ohm R."/>
            <person name="Pangilinan J."/>
            <person name="Park H.-J."/>
            <person name="Ramirez L."/>
            <person name="Alfaro M."/>
            <person name="Sun H."/>
            <person name="Tritt A."/>
            <person name="Yoshinaga Y."/>
            <person name="Zwiers L.-H."/>
            <person name="Turgeon B."/>
            <person name="Goodwin S."/>
            <person name="Spatafora J."/>
            <person name="Crous P."/>
            <person name="Grigoriev I."/>
        </authorList>
    </citation>
    <scope>NUCLEOTIDE SEQUENCE</scope>
    <source>
        <strain evidence="8">CBS 269.34</strain>
    </source>
</reference>
<keyword evidence="7" id="KW-0812">Transmembrane</keyword>
<evidence type="ECO:0000313" key="9">
    <source>
        <dbReference type="Proteomes" id="UP000799750"/>
    </source>
</evidence>
<dbReference type="InterPro" id="IPR050121">
    <property type="entry name" value="Cytochrome_P450_monoxygenase"/>
</dbReference>
<dbReference type="InterPro" id="IPR036396">
    <property type="entry name" value="Cyt_P450_sf"/>
</dbReference>
<organism evidence="8 9">
    <name type="scientific">Lophium mytilinum</name>
    <dbReference type="NCBI Taxonomy" id="390894"/>
    <lineage>
        <taxon>Eukaryota</taxon>
        <taxon>Fungi</taxon>
        <taxon>Dikarya</taxon>
        <taxon>Ascomycota</taxon>
        <taxon>Pezizomycotina</taxon>
        <taxon>Dothideomycetes</taxon>
        <taxon>Pleosporomycetidae</taxon>
        <taxon>Mytilinidiales</taxon>
        <taxon>Mytilinidiaceae</taxon>
        <taxon>Lophium</taxon>
    </lineage>
</organism>
<keyword evidence="9" id="KW-1185">Reference proteome</keyword>
<evidence type="ECO:0000256" key="3">
    <source>
        <dbReference type="ARBA" id="ARBA00022723"/>
    </source>
</evidence>
<dbReference type="SUPFAM" id="SSF48264">
    <property type="entry name" value="Cytochrome P450"/>
    <property type="match status" value="1"/>
</dbReference>
<evidence type="ECO:0000256" key="5">
    <source>
        <dbReference type="ARBA" id="ARBA00023004"/>
    </source>
</evidence>
<evidence type="ECO:0000256" key="1">
    <source>
        <dbReference type="ARBA" id="ARBA00001971"/>
    </source>
</evidence>
<gene>
    <name evidence="8" type="ORF">BU16DRAFT_463446</name>
</gene>
<keyword evidence="7" id="KW-0472">Membrane</keyword>
<sequence>MPEYWTSAVVALVVASVAAAFYRLYLHPLAHIPGPKLAALTHWYEAYYDVVKKGQYVFEIGRMHKKYGPIVRVGPNEVHILDSEYY</sequence>
<dbReference type="GO" id="GO:0016705">
    <property type="term" value="F:oxidoreductase activity, acting on paired donors, with incorporation or reduction of molecular oxygen"/>
    <property type="evidence" value="ECO:0007669"/>
    <property type="project" value="InterPro"/>
</dbReference>
<dbReference type="Gene3D" id="1.10.630.10">
    <property type="entry name" value="Cytochrome P450"/>
    <property type="match status" value="1"/>
</dbReference>
<evidence type="ECO:0000256" key="4">
    <source>
        <dbReference type="ARBA" id="ARBA00023002"/>
    </source>
</evidence>
<evidence type="ECO:0000256" key="2">
    <source>
        <dbReference type="ARBA" id="ARBA00010617"/>
    </source>
</evidence>
<keyword evidence="7" id="KW-1133">Transmembrane helix</keyword>
<dbReference type="PANTHER" id="PTHR24305:SF157">
    <property type="entry name" value="N-ACETYLTRYPTOPHAN 6-HYDROXYLASE IVOC-RELATED"/>
    <property type="match status" value="1"/>
</dbReference>
<dbReference type="GO" id="GO:0005506">
    <property type="term" value="F:iron ion binding"/>
    <property type="evidence" value="ECO:0007669"/>
    <property type="project" value="InterPro"/>
</dbReference>
<evidence type="ECO:0000256" key="6">
    <source>
        <dbReference type="ARBA" id="ARBA00023033"/>
    </source>
</evidence>
<comment type="similarity">
    <text evidence="2">Belongs to the cytochrome P450 family.</text>
</comment>
<dbReference type="Proteomes" id="UP000799750">
    <property type="component" value="Unassembled WGS sequence"/>
</dbReference>
<keyword evidence="6" id="KW-0503">Monooxygenase</keyword>
<keyword evidence="4" id="KW-0560">Oxidoreductase</keyword>
<keyword evidence="5" id="KW-0408">Iron</keyword>
<dbReference type="EMBL" id="MU004190">
    <property type="protein sequence ID" value="KAF2494401.1"/>
    <property type="molecule type" value="Genomic_DNA"/>
</dbReference>